<dbReference type="Proteomes" id="UP000193335">
    <property type="component" value="Unassembled WGS sequence"/>
</dbReference>
<proteinExistence type="predicted"/>
<feature type="region of interest" description="Disordered" evidence="1">
    <location>
        <begin position="43"/>
        <end position="69"/>
    </location>
</feature>
<sequence length="69" mass="7716">MRRALDVVSATPQVFDLLDHLICNRERVASKDDLDRKRLAVRPTDAIDPKRPLTQDHPILSAQLNGGSV</sequence>
<comment type="caution">
    <text evidence="2">The sequence shown here is derived from an EMBL/GenBank/DDBJ whole genome shotgun (WGS) entry which is preliminary data.</text>
</comment>
<evidence type="ECO:0000256" key="1">
    <source>
        <dbReference type="SAM" id="MobiDB-lite"/>
    </source>
</evidence>
<dbReference type="EMBL" id="NAFL01000171">
    <property type="protein sequence ID" value="OSJ36823.1"/>
    <property type="molecule type" value="Genomic_DNA"/>
</dbReference>
<protein>
    <submittedName>
        <fullName evidence="2">Uncharacterized protein</fullName>
    </submittedName>
</protein>
<dbReference type="AlphaFoldDB" id="A0A1Y2JYN5"/>
<accession>A0A1Y2JYN5</accession>
<gene>
    <name evidence="2" type="ORF">BSZ19_02370</name>
</gene>
<evidence type="ECO:0000313" key="3">
    <source>
        <dbReference type="Proteomes" id="UP000193335"/>
    </source>
</evidence>
<reference evidence="2 3" key="1">
    <citation type="submission" date="2017-03" db="EMBL/GenBank/DDBJ databases">
        <title>Whole genome sequences of fourteen strains of Bradyrhizobium canariense and one strain of Bradyrhizobium japonicum isolated from Lupinus (Papilionoideae: Genisteae) species in Algeria.</title>
        <authorList>
            <person name="Crovadore J."/>
            <person name="Chekireb D."/>
            <person name="Brachmann A."/>
            <person name="Chablais R."/>
            <person name="Cochard B."/>
            <person name="Lefort F."/>
        </authorList>
    </citation>
    <scope>NUCLEOTIDE SEQUENCE [LARGE SCALE GENOMIC DNA]</scope>
    <source>
        <strain evidence="2 3">UBMA197</strain>
    </source>
</reference>
<organism evidence="2 3">
    <name type="scientific">Bradyrhizobium japonicum</name>
    <dbReference type="NCBI Taxonomy" id="375"/>
    <lineage>
        <taxon>Bacteria</taxon>
        <taxon>Pseudomonadati</taxon>
        <taxon>Pseudomonadota</taxon>
        <taxon>Alphaproteobacteria</taxon>
        <taxon>Hyphomicrobiales</taxon>
        <taxon>Nitrobacteraceae</taxon>
        <taxon>Bradyrhizobium</taxon>
    </lineage>
</organism>
<name>A0A1Y2JYN5_BRAJP</name>
<feature type="compositionally biased region" description="Basic and acidic residues" evidence="1">
    <location>
        <begin position="45"/>
        <end position="54"/>
    </location>
</feature>
<evidence type="ECO:0000313" key="2">
    <source>
        <dbReference type="EMBL" id="OSJ36823.1"/>
    </source>
</evidence>